<protein>
    <submittedName>
        <fullName evidence="1">Uncharacterized protein</fullName>
    </submittedName>
</protein>
<organism evidence="1 2">
    <name type="scientific">Pluteus cervinus</name>
    <dbReference type="NCBI Taxonomy" id="181527"/>
    <lineage>
        <taxon>Eukaryota</taxon>
        <taxon>Fungi</taxon>
        <taxon>Dikarya</taxon>
        <taxon>Basidiomycota</taxon>
        <taxon>Agaricomycotina</taxon>
        <taxon>Agaricomycetes</taxon>
        <taxon>Agaricomycetidae</taxon>
        <taxon>Agaricales</taxon>
        <taxon>Pluteineae</taxon>
        <taxon>Pluteaceae</taxon>
        <taxon>Pluteus</taxon>
    </lineage>
</organism>
<dbReference type="Proteomes" id="UP000308600">
    <property type="component" value="Unassembled WGS sequence"/>
</dbReference>
<reference evidence="1 2" key="1">
    <citation type="journal article" date="2019" name="Nat. Ecol. Evol.">
        <title>Megaphylogeny resolves global patterns of mushroom evolution.</title>
        <authorList>
            <person name="Varga T."/>
            <person name="Krizsan K."/>
            <person name="Foldi C."/>
            <person name="Dima B."/>
            <person name="Sanchez-Garcia M."/>
            <person name="Sanchez-Ramirez S."/>
            <person name="Szollosi G.J."/>
            <person name="Szarkandi J.G."/>
            <person name="Papp V."/>
            <person name="Albert L."/>
            <person name="Andreopoulos W."/>
            <person name="Angelini C."/>
            <person name="Antonin V."/>
            <person name="Barry K.W."/>
            <person name="Bougher N.L."/>
            <person name="Buchanan P."/>
            <person name="Buyck B."/>
            <person name="Bense V."/>
            <person name="Catcheside P."/>
            <person name="Chovatia M."/>
            <person name="Cooper J."/>
            <person name="Damon W."/>
            <person name="Desjardin D."/>
            <person name="Finy P."/>
            <person name="Geml J."/>
            <person name="Haridas S."/>
            <person name="Hughes K."/>
            <person name="Justo A."/>
            <person name="Karasinski D."/>
            <person name="Kautmanova I."/>
            <person name="Kiss B."/>
            <person name="Kocsube S."/>
            <person name="Kotiranta H."/>
            <person name="LaButti K.M."/>
            <person name="Lechner B.E."/>
            <person name="Liimatainen K."/>
            <person name="Lipzen A."/>
            <person name="Lukacs Z."/>
            <person name="Mihaltcheva S."/>
            <person name="Morgado L.N."/>
            <person name="Niskanen T."/>
            <person name="Noordeloos M.E."/>
            <person name="Ohm R.A."/>
            <person name="Ortiz-Santana B."/>
            <person name="Ovrebo C."/>
            <person name="Racz N."/>
            <person name="Riley R."/>
            <person name="Savchenko A."/>
            <person name="Shiryaev A."/>
            <person name="Soop K."/>
            <person name="Spirin V."/>
            <person name="Szebenyi C."/>
            <person name="Tomsovsky M."/>
            <person name="Tulloss R.E."/>
            <person name="Uehling J."/>
            <person name="Grigoriev I.V."/>
            <person name="Vagvolgyi C."/>
            <person name="Papp T."/>
            <person name="Martin F.M."/>
            <person name="Miettinen O."/>
            <person name="Hibbett D.S."/>
            <person name="Nagy L.G."/>
        </authorList>
    </citation>
    <scope>NUCLEOTIDE SEQUENCE [LARGE SCALE GENOMIC DNA]</scope>
    <source>
        <strain evidence="1 2">NL-1719</strain>
    </source>
</reference>
<keyword evidence="2" id="KW-1185">Reference proteome</keyword>
<dbReference type="EMBL" id="ML208903">
    <property type="protein sequence ID" value="TFK59744.1"/>
    <property type="molecule type" value="Genomic_DNA"/>
</dbReference>
<evidence type="ECO:0000313" key="1">
    <source>
        <dbReference type="EMBL" id="TFK59744.1"/>
    </source>
</evidence>
<name>A0ACD3A2X3_9AGAR</name>
<gene>
    <name evidence="1" type="ORF">BDN72DRAFT_851069</name>
</gene>
<sequence length="72" mass="8069">MHLRLPLVILFTIRADFIVHVAVPPCFVRSPRVASVRKVGVRRGGHPKCASAIALVTENLVYHLGLKLDRTW</sequence>
<proteinExistence type="predicted"/>
<evidence type="ECO:0000313" key="2">
    <source>
        <dbReference type="Proteomes" id="UP000308600"/>
    </source>
</evidence>
<accession>A0ACD3A2X3</accession>